<keyword evidence="3" id="KW-0378">Hydrolase</keyword>
<dbReference type="EMBL" id="JAUSVS010000002">
    <property type="protein sequence ID" value="MDQ0464116.1"/>
    <property type="molecule type" value="Genomic_DNA"/>
</dbReference>
<dbReference type="RefSeq" id="WP_307348520.1">
    <property type="nucleotide sequence ID" value="NZ_JAUSVS010000002.1"/>
</dbReference>
<feature type="compositionally biased region" description="Low complexity" evidence="5">
    <location>
        <begin position="602"/>
        <end position="611"/>
    </location>
</feature>
<dbReference type="InterPro" id="IPR028994">
    <property type="entry name" value="Integrin_alpha_N"/>
</dbReference>
<dbReference type="SUPFAM" id="SSF51120">
    <property type="entry name" value="beta-Roll"/>
    <property type="match status" value="2"/>
</dbReference>
<dbReference type="Pfam" id="PF00353">
    <property type="entry name" value="HemolysinCabind"/>
    <property type="match status" value="6"/>
</dbReference>
<evidence type="ECO:0000256" key="5">
    <source>
        <dbReference type="SAM" id="MobiDB-lite"/>
    </source>
</evidence>
<dbReference type="PRINTS" id="PR00313">
    <property type="entry name" value="CABNDNGRPT"/>
</dbReference>
<dbReference type="PANTHER" id="PTHR23221:SF7">
    <property type="entry name" value="PHOSPHATIDYLINOSITOL-GLYCAN-SPECIFIC PHOSPHOLIPASE D"/>
    <property type="match status" value="1"/>
</dbReference>
<protein>
    <submittedName>
        <fullName evidence="6">Ca2+-binding RTX toxin-like protein</fullName>
    </submittedName>
</protein>
<dbReference type="InterPro" id="IPR001343">
    <property type="entry name" value="Hemolysn_Ca-bd"/>
</dbReference>
<evidence type="ECO:0000256" key="2">
    <source>
        <dbReference type="ARBA" id="ARBA00022737"/>
    </source>
</evidence>
<feature type="region of interest" description="Disordered" evidence="5">
    <location>
        <begin position="636"/>
        <end position="661"/>
    </location>
</feature>
<evidence type="ECO:0000313" key="7">
    <source>
        <dbReference type="Proteomes" id="UP001228905"/>
    </source>
</evidence>
<dbReference type="SUPFAM" id="SSF69318">
    <property type="entry name" value="Integrin alpha N-terminal domain"/>
    <property type="match status" value="2"/>
</dbReference>
<dbReference type="Gene3D" id="2.130.10.130">
    <property type="entry name" value="Integrin alpha, N-terminal"/>
    <property type="match status" value="4"/>
</dbReference>
<dbReference type="InterPro" id="IPR013517">
    <property type="entry name" value="FG-GAP"/>
</dbReference>
<evidence type="ECO:0000313" key="6">
    <source>
        <dbReference type="EMBL" id="MDQ0464116.1"/>
    </source>
</evidence>
<dbReference type="PANTHER" id="PTHR23221">
    <property type="entry name" value="GLYCOSYLPHOSPHATIDYLINOSITOL PHOSPHOLIPASE D"/>
    <property type="match status" value="1"/>
</dbReference>
<keyword evidence="7" id="KW-1185">Reference proteome</keyword>
<dbReference type="InterPro" id="IPR013519">
    <property type="entry name" value="Int_alpha_beta-p"/>
</dbReference>
<comment type="caution">
    <text evidence="6">The sequence shown here is derived from an EMBL/GenBank/DDBJ whole genome shotgun (WGS) entry which is preliminary data.</text>
</comment>
<gene>
    <name evidence="6" type="ORF">QO010_001887</name>
</gene>
<dbReference type="Gene3D" id="2.150.10.10">
    <property type="entry name" value="Serralysin-like metalloprotease, C-terminal"/>
    <property type="match status" value="3"/>
</dbReference>
<dbReference type="Pfam" id="PF13517">
    <property type="entry name" value="FG-GAP_3"/>
    <property type="match status" value="1"/>
</dbReference>
<dbReference type="Proteomes" id="UP001228905">
    <property type="component" value="Unassembled WGS sequence"/>
</dbReference>
<evidence type="ECO:0000256" key="1">
    <source>
        <dbReference type="ARBA" id="ARBA00022729"/>
    </source>
</evidence>
<name>A0ABU0IRY9_9CAUL</name>
<dbReference type="SMART" id="SM00191">
    <property type="entry name" value="Int_alpha"/>
    <property type="match status" value="7"/>
</dbReference>
<dbReference type="InterPro" id="IPR011049">
    <property type="entry name" value="Serralysin-like_metalloprot_C"/>
</dbReference>
<organism evidence="6 7">
    <name type="scientific">Caulobacter ginsengisoli</name>
    <dbReference type="NCBI Taxonomy" id="400775"/>
    <lineage>
        <taxon>Bacteria</taxon>
        <taxon>Pseudomonadati</taxon>
        <taxon>Pseudomonadota</taxon>
        <taxon>Alphaproteobacteria</taxon>
        <taxon>Caulobacterales</taxon>
        <taxon>Caulobacteraceae</taxon>
        <taxon>Caulobacter</taxon>
    </lineage>
</organism>
<feature type="region of interest" description="Disordered" evidence="5">
    <location>
        <begin position="602"/>
        <end position="621"/>
    </location>
</feature>
<dbReference type="Pfam" id="PF01839">
    <property type="entry name" value="FG-GAP"/>
    <property type="match status" value="4"/>
</dbReference>
<reference evidence="6 7" key="1">
    <citation type="submission" date="2023-07" db="EMBL/GenBank/DDBJ databases">
        <title>Genomic Encyclopedia of Type Strains, Phase IV (KMG-IV): sequencing the most valuable type-strain genomes for metagenomic binning, comparative biology and taxonomic classification.</title>
        <authorList>
            <person name="Goeker M."/>
        </authorList>
    </citation>
    <scope>NUCLEOTIDE SEQUENCE [LARGE SCALE GENOMIC DNA]</scope>
    <source>
        <strain evidence="6 7">DSM 18695</strain>
    </source>
</reference>
<proteinExistence type="predicted"/>
<keyword evidence="1" id="KW-0732">Signal</keyword>
<dbReference type="InterPro" id="IPR018511">
    <property type="entry name" value="Hemolysin-typ_Ca-bd_CS"/>
</dbReference>
<evidence type="ECO:0000256" key="3">
    <source>
        <dbReference type="ARBA" id="ARBA00022801"/>
    </source>
</evidence>
<dbReference type="PROSITE" id="PS51470">
    <property type="entry name" value="FG_GAP"/>
    <property type="match status" value="3"/>
</dbReference>
<accession>A0ABU0IRY9</accession>
<keyword evidence="2" id="KW-0677">Repeat</keyword>
<keyword evidence="4" id="KW-0325">Glycoprotein</keyword>
<evidence type="ECO:0000256" key="4">
    <source>
        <dbReference type="ARBA" id="ARBA00023180"/>
    </source>
</evidence>
<dbReference type="PROSITE" id="PS00330">
    <property type="entry name" value="HEMOLYSIN_CALCIUM"/>
    <property type="match status" value="5"/>
</dbReference>
<sequence>MSDFPVVIGVGPGFDIAAVLSGDVFNGRAGWSVASIGDFNGDGLIDYVVAARYGNSFGGTGAYIVFGGGAGGFTIHGVNALSVAGAGDINGDGFDDLIVGAPYSGNGHAYVVFGSADGFSGDLATLDGTNGFSASGTFVTGSGFSVSSAGDFNHDGFADIIVGSNTGNAYVIYGKADGFGASFDSFNLDGTNGFKLAGGGLGRALAAVGDLNGDGYDDIAFGVQSASAVYVLYGTGEPLDNFVDVANPTGTTGFKIFGPAGDLVGASVASAGDVNGDGYLDLIVGATGDDAWATDAGAAYVVFGEAGGFSGDIDLTTLDGTNGFRIVGAFTAGAAGTSVASAGDFNGDGYDDLIVGAPLASTPGAAYVVFGKAGGFAADLNILSLDGNNGFVITGPSDEDFGRSVASAGDLNHDGFDDLIIGSDGSNTRSGRVYIIYGALAVPVDFIGTSGGDTQDGGKAADNLAGGDGADFLYGLLGNDSLSGDDGGDWLDGGVGADAMTGGTGDDSYYVDDAGDTTIEAGGGGNDVIYTTISWTLAANIEKLILDGSGDINGTGNTAANTMTGNAGANSLDGGAGADLIKGGLGDDTLLGGIGDDQLLGGDGTDNLDGQGDNDRLDGGIGNDILAGGSGNDILDGGADNDSLDGGAGNDQLNGAAGTDSLTGGDGNDVLDGGIGADGLTGGLGDDVYYVDDAGDTVTEASGQGADTVRTMVTYALSANVENMILDGSGSIGGTGNGLANAMTGNGGDNVIDGQAGDDVLKGLNGNDTLIGGTGADILVGGGGTDTFVVTQASVIQSHLGGGLEVDTVNDLIAAQSDRLDLSAIDADSGTAGDQAFQLVGAFTHHAGEMTLVFGAGITTLQLDVDGDGVADYRMKISGDVHLDSGGWLL</sequence>
<dbReference type="PRINTS" id="PR01185">
    <property type="entry name" value="INTEGRINA"/>
</dbReference>
<dbReference type="InterPro" id="IPR000413">
    <property type="entry name" value="Integrin_alpha"/>
</dbReference>